<dbReference type="EMBL" id="BSPD01000003">
    <property type="protein sequence ID" value="GLS24429.1"/>
    <property type="molecule type" value="Genomic_DNA"/>
</dbReference>
<keyword evidence="3 6" id="KW-0812">Transmembrane</keyword>
<protein>
    <recommendedName>
        <fullName evidence="6">SURF1-like protein</fullName>
    </recommendedName>
</protein>
<evidence type="ECO:0000256" key="5">
    <source>
        <dbReference type="ARBA" id="ARBA00023136"/>
    </source>
</evidence>
<evidence type="ECO:0000256" key="2">
    <source>
        <dbReference type="ARBA" id="ARBA00007165"/>
    </source>
</evidence>
<organism evidence="7 8">
    <name type="scientific">Marinibactrum halimedae</name>
    <dbReference type="NCBI Taxonomy" id="1444977"/>
    <lineage>
        <taxon>Bacteria</taxon>
        <taxon>Pseudomonadati</taxon>
        <taxon>Pseudomonadota</taxon>
        <taxon>Gammaproteobacteria</taxon>
        <taxon>Cellvibrionales</taxon>
        <taxon>Cellvibrionaceae</taxon>
        <taxon>Marinibactrum</taxon>
    </lineage>
</organism>
<accession>A0AA37T1M6</accession>
<keyword evidence="6" id="KW-1003">Cell membrane</keyword>
<keyword evidence="8" id="KW-1185">Reference proteome</keyword>
<comment type="caution">
    <text evidence="7">The sequence shown here is derived from an EMBL/GenBank/DDBJ whole genome shotgun (WGS) entry which is preliminary data.</text>
</comment>
<name>A0AA37T1M6_9GAMM</name>
<keyword evidence="5 6" id="KW-0472">Membrane</keyword>
<dbReference type="RefSeq" id="WP_232595632.1">
    <property type="nucleotide sequence ID" value="NZ_BSPD01000003.1"/>
</dbReference>
<dbReference type="InterPro" id="IPR002994">
    <property type="entry name" value="Surf1/Shy1"/>
</dbReference>
<dbReference type="PROSITE" id="PS50895">
    <property type="entry name" value="SURF1"/>
    <property type="match status" value="1"/>
</dbReference>
<gene>
    <name evidence="7" type="ORF">GCM10007877_01400</name>
</gene>
<feature type="transmembrane region" description="Helical" evidence="6">
    <location>
        <begin position="225"/>
        <end position="243"/>
    </location>
</feature>
<feature type="transmembrane region" description="Helical" evidence="6">
    <location>
        <begin position="20"/>
        <end position="39"/>
    </location>
</feature>
<evidence type="ECO:0000256" key="1">
    <source>
        <dbReference type="ARBA" id="ARBA00004370"/>
    </source>
</evidence>
<dbReference type="Pfam" id="PF02104">
    <property type="entry name" value="SURF1"/>
    <property type="match status" value="1"/>
</dbReference>
<reference evidence="7 8" key="1">
    <citation type="journal article" date="2014" name="Int. J. Syst. Evol. Microbiol.">
        <title>Complete genome sequence of Corynebacterium casei LMG S-19264T (=DSM 44701T), isolated from a smear-ripened cheese.</title>
        <authorList>
            <consortium name="US DOE Joint Genome Institute (JGI-PGF)"/>
            <person name="Walter F."/>
            <person name="Albersmeier A."/>
            <person name="Kalinowski J."/>
            <person name="Ruckert C."/>
        </authorList>
    </citation>
    <scope>NUCLEOTIDE SEQUENCE [LARGE SCALE GENOMIC DNA]</scope>
    <source>
        <strain evidence="7 8">NBRC 110095</strain>
    </source>
</reference>
<evidence type="ECO:0000256" key="3">
    <source>
        <dbReference type="ARBA" id="ARBA00022692"/>
    </source>
</evidence>
<dbReference type="PANTHER" id="PTHR23427:SF2">
    <property type="entry name" value="SURFEIT LOCUS PROTEIN 1"/>
    <property type="match status" value="1"/>
</dbReference>
<evidence type="ECO:0000313" key="7">
    <source>
        <dbReference type="EMBL" id="GLS24429.1"/>
    </source>
</evidence>
<dbReference type="PANTHER" id="PTHR23427">
    <property type="entry name" value="SURFEIT LOCUS PROTEIN"/>
    <property type="match status" value="1"/>
</dbReference>
<comment type="similarity">
    <text evidence="2 6">Belongs to the SURF1 family.</text>
</comment>
<dbReference type="Proteomes" id="UP001156870">
    <property type="component" value="Unassembled WGS sequence"/>
</dbReference>
<comment type="subcellular location">
    <subcellularLocation>
        <location evidence="6">Cell membrane</location>
        <topology evidence="6">Multi-pass membrane protein</topology>
    </subcellularLocation>
    <subcellularLocation>
        <location evidence="1">Membrane</location>
    </subcellularLocation>
</comment>
<evidence type="ECO:0000313" key="8">
    <source>
        <dbReference type="Proteomes" id="UP001156870"/>
    </source>
</evidence>
<dbReference type="CDD" id="cd06662">
    <property type="entry name" value="SURF1"/>
    <property type="match status" value="1"/>
</dbReference>
<evidence type="ECO:0000256" key="4">
    <source>
        <dbReference type="ARBA" id="ARBA00022989"/>
    </source>
</evidence>
<dbReference type="GO" id="GO:0005886">
    <property type="term" value="C:plasma membrane"/>
    <property type="evidence" value="ECO:0007669"/>
    <property type="project" value="UniProtKB-SubCell"/>
</dbReference>
<dbReference type="InterPro" id="IPR045214">
    <property type="entry name" value="Surf1/Surf4"/>
</dbReference>
<evidence type="ECO:0000256" key="6">
    <source>
        <dbReference type="RuleBase" id="RU363076"/>
    </source>
</evidence>
<dbReference type="AlphaFoldDB" id="A0AA37T1M6"/>
<proteinExistence type="inferred from homology"/>
<sequence length="259" mass="30055">MLFDVNDKPPQYQVVFKNNVALLGIAILGVMLCCLLGFWQIDRAHQKQNILDEFHSQYQRETTTAIHDRDLKELEEYRKVRIKGRLINKAIWYLDNQTVSGKVGYDILSLFQFNNSAVLINFGWVPATEYRNQLPFIRLPEGKFELTGRLRKPMDVPFVSNILNSAGYVNTPSVIEVIPEQFFGVLPDSIQGISEYYIQISPEDNASYTTHWQSVNVTPQKHKGYALQWFLIALSICLLYVYYSSNFFSVLRSWLVLKR</sequence>
<keyword evidence="4 6" id="KW-1133">Transmembrane helix</keyword>